<dbReference type="EMBL" id="JAHXZJ010002609">
    <property type="protein sequence ID" value="KAH0540710.1"/>
    <property type="molecule type" value="Genomic_DNA"/>
</dbReference>
<proteinExistence type="predicted"/>
<gene>
    <name evidence="1" type="ORF">KQX54_019334</name>
</gene>
<keyword evidence="2" id="KW-1185">Reference proteome</keyword>
<comment type="caution">
    <text evidence="1">The sequence shown here is derived from an EMBL/GenBank/DDBJ whole genome shotgun (WGS) entry which is preliminary data.</text>
</comment>
<reference evidence="1 2" key="1">
    <citation type="journal article" date="2021" name="J. Hered.">
        <title>A chromosome-level genome assembly of the parasitoid wasp, Cotesia glomerata (Hymenoptera: Braconidae).</title>
        <authorList>
            <person name="Pinto B.J."/>
            <person name="Weis J.J."/>
            <person name="Gamble T."/>
            <person name="Ode P.J."/>
            <person name="Paul R."/>
            <person name="Zaspel J.M."/>
        </authorList>
    </citation>
    <scope>NUCLEOTIDE SEQUENCE [LARGE SCALE GENOMIC DNA]</scope>
    <source>
        <strain evidence="1">CgM1</strain>
    </source>
</reference>
<dbReference type="Proteomes" id="UP000826195">
    <property type="component" value="Unassembled WGS sequence"/>
</dbReference>
<evidence type="ECO:0000313" key="2">
    <source>
        <dbReference type="Proteomes" id="UP000826195"/>
    </source>
</evidence>
<dbReference type="AlphaFoldDB" id="A0AAV7I3S9"/>
<name>A0AAV7I3S9_COTGL</name>
<organism evidence="1 2">
    <name type="scientific">Cotesia glomerata</name>
    <name type="common">Lepidopteran parasitic wasp</name>
    <name type="synonym">Apanteles glomeratus</name>
    <dbReference type="NCBI Taxonomy" id="32391"/>
    <lineage>
        <taxon>Eukaryota</taxon>
        <taxon>Metazoa</taxon>
        <taxon>Ecdysozoa</taxon>
        <taxon>Arthropoda</taxon>
        <taxon>Hexapoda</taxon>
        <taxon>Insecta</taxon>
        <taxon>Pterygota</taxon>
        <taxon>Neoptera</taxon>
        <taxon>Endopterygota</taxon>
        <taxon>Hymenoptera</taxon>
        <taxon>Apocrita</taxon>
        <taxon>Ichneumonoidea</taxon>
        <taxon>Braconidae</taxon>
        <taxon>Microgastrinae</taxon>
        <taxon>Cotesia</taxon>
    </lineage>
</organism>
<accession>A0AAV7I3S9</accession>
<protein>
    <submittedName>
        <fullName evidence="1">Uncharacterized protein</fullName>
    </submittedName>
</protein>
<evidence type="ECO:0000313" key="1">
    <source>
        <dbReference type="EMBL" id="KAH0540710.1"/>
    </source>
</evidence>
<sequence>MSIFEPHTRADGELWDVRVSHQILQLSHGPLCITFWNPCAEVFEFNQLVHARHPPSESVRLKGEPRQIPLLIVCTEFMTRAQIVKLSVLKHL</sequence>